<accession>A0A9Q9IJW2</accession>
<dbReference type="SUPFAM" id="SSF51905">
    <property type="entry name" value="FAD/NAD(P)-binding domain"/>
    <property type="match status" value="1"/>
</dbReference>
<dbReference type="InterPro" id="IPR036188">
    <property type="entry name" value="FAD/NAD-bd_sf"/>
</dbReference>
<proteinExistence type="predicted"/>
<protein>
    <submittedName>
        <fullName evidence="1">NAD(P)-binding protein</fullName>
    </submittedName>
</protein>
<dbReference type="PANTHER" id="PTHR42685:SF18">
    <property type="entry name" value="DIGERANYLGERANYLGLYCEROPHOSPHOLIPID REDUCTASE"/>
    <property type="match status" value="1"/>
</dbReference>
<dbReference type="InterPro" id="IPR050407">
    <property type="entry name" value="Geranylgeranyl_reductase"/>
</dbReference>
<dbReference type="Proteomes" id="UP001058003">
    <property type="component" value="Chromosome"/>
</dbReference>
<evidence type="ECO:0000313" key="2">
    <source>
        <dbReference type="Proteomes" id="UP001058003"/>
    </source>
</evidence>
<dbReference type="AlphaFoldDB" id="A0A9Q9IJW2"/>
<dbReference type="Pfam" id="PF13450">
    <property type="entry name" value="NAD_binding_8"/>
    <property type="match status" value="1"/>
</dbReference>
<gene>
    <name evidence="1" type="ORF">Daura_15875</name>
</gene>
<name>A0A9Q9IJW2_9ACTN</name>
<organism evidence="1 2">
    <name type="scientific">Dactylosporangium aurantiacum</name>
    <dbReference type="NCBI Taxonomy" id="35754"/>
    <lineage>
        <taxon>Bacteria</taxon>
        <taxon>Bacillati</taxon>
        <taxon>Actinomycetota</taxon>
        <taxon>Actinomycetes</taxon>
        <taxon>Micromonosporales</taxon>
        <taxon>Micromonosporaceae</taxon>
        <taxon>Dactylosporangium</taxon>
    </lineage>
</organism>
<dbReference type="KEGG" id="daur:Daura_15875"/>
<dbReference type="PANTHER" id="PTHR42685">
    <property type="entry name" value="GERANYLGERANYL DIPHOSPHATE REDUCTASE"/>
    <property type="match status" value="1"/>
</dbReference>
<keyword evidence="2" id="KW-1185">Reference proteome</keyword>
<sequence length="471" mass="50668">MRVVVLGAGLIGLTAALLLARDGHEVTVLERDAGDPPGEPGPIWRDWQRRGVSHFRLPHMMAARWRHLMERELPDVLTHLLELGGEPVNMLDIARWPEAVRGGVRPGDERFGTIAARRPLVEAALAVEAARTPGIEVRRGVTVTGFTATATATGVPHVTGVAVRSAPALDADLVVDAGGRGSSVMRMLAELGAPAPFEDRRPDGFVYYCRHFRTGDGRLPAFRGMQHYDGVSVTSGPCDDGTWGVSFVTTTRDRQLAPLRDPDAWHRAAALYPDVVPLAAGEPITGVDVMAMPDRYRRFVVDGRPVATGLVVVGDAWACTNPSLGRGSTIGMLHACALRDVLREVPPDRPERLVLRFDEVTEATVTPWFRASLAVDDRRLDELHAALAGEPPPADPQADFGKAVAAAALLDPVVLRARLEISTLLRQADDVYADPALRERVRTAAPAAAPHPTTGAGRDDLVAVLHDRPAG</sequence>
<reference evidence="1" key="1">
    <citation type="submission" date="2021-04" db="EMBL/GenBank/DDBJ databases">
        <title>Dactylosporangium aurantiacum NRRL B-8018 full assembly.</title>
        <authorList>
            <person name="Hartkoorn R.C."/>
            <person name="Beaudoing E."/>
            <person name="Hot D."/>
        </authorList>
    </citation>
    <scope>NUCLEOTIDE SEQUENCE</scope>
    <source>
        <strain evidence="1">NRRL B-8018</strain>
    </source>
</reference>
<dbReference type="PRINTS" id="PR00420">
    <property type="entry name" value="RNGMNOXGNASE"/>
</dbReference>
<evidence type="ECO:0000313" key="1">
    <source>
        <dbReference type="EMBL" id="UWZ57497.1"/>
    </source>
</evidence>
<dbReference type="EMBL" id="CP073767">
    <property type="protein sequence ID" value="UWZ57497.1"/>
    <property type="molecule type" value="Genomic_DNA"/>
</dbReference>
<dbReference type="OrthoDB" id="9790035at2"/>
<dbReference type="RefSeq" id="WP_033359291.1">
    <property type="nucleotide sequence ID" value="NZ_CP073767.1"/>
</dbReference>
<dbReference type="Gene3D" id="3.50.50.60">
    <property type="entry name" value="FAD/NAD(P)-binding domain"/>
    <property type="match status" value="1"/>
</dbReference>